<feature type="transmembrane region" description="Helical" evidence="1">
    <location>
        <begin position="120"/>
        <end position="142"/>
    </location>
</feature>
<feature type="transmembrane region" description="Helical" evidence="1">
    <location>
        <begin position="42"/>
        <end position="66"/>
    </location>
</feature>
<proteinExistence type="predicted"/>
<evidence type="ECO:0000313" key="3">
    <source>
        <dbReference type="Proteomes" id="UP001197974"/>
    </source>
</evidence>
<keyword evidence="3" id="KW-1185">Reference proteome</keyword>
<dbReference type="EMBL" id="CP129013">
    <property type="protein sequence ID" value="WLR42303.1"/>
    <property type="molecule type" value="Genomic_DNA"/>
</dbReference>
<feature type="transmembrane region" description="Helical" evidence="1">
    <location>
        <begin position="94"/>
        <end position="114"/>
    </location>
</feature>
<accession>A0ABY9JVK2</accession>
<dbReference type="RefSeq" id="WP_226543371.1">
    <property type="nucleotide sequence ID" value="NZ_CP129013.1"/>
</dbReference>
<keyword evidence="1" id="KW-1133">Transmembrane helix</keyword>
<dbReference type="Proteomes" id="UP001197974">
    <property type="component" value="Chromosome"/>
</dbReference>
<reference evidence="2 3" key="1">
    <citation type="submission" date="2023-06" db="EMBL/GenBank/DDBJ databases">
        <title>Five Gram-positive bacteria isolated from mangrove sediments in Shenzhen, Guangdong, China.</title>
        <authorList>
            <person name="Yu S."/>
            <person name="Zheng W."/>
            <person name="Huang Y."/>
        </authorList>
    </citation>
    <scope>NUCLEOTIDE SEQUENCE [LARGE SCALE GENOMIC DNA]</scope>
    <source>
        <strain evidence="2 3">SaN35-3</strain>
    </source>
</reference>
<organism evidence="2 3">
    <name type="scientific">Bacillus carboniphilus</name>
    <dbReference type="NCBI Taxonomy" id="86663"/>
    <lineage>
        <taxon>Bacteria</taxon>
        <taxon>Bacillati</taxon>
        <taxon>Bacillota</taxon>
        <taxon>Bacilli</taxon>
        <taxon>Bacillales</taxon>
        <taxon>Bacillaceae</taxon>
        <taxon>Bacillus</taxon>
    </lineage>
</organism>
<feature type="transmembrane region" description="Helical" evidence="1">
    <location>
        <begin position="12"/>
        <end position="30"/>
    </location>
</feature>
<keyword evidence="1" id="KW-0812">Transmembrane</keyword>
<evidence type="ECO:0000313" key="2">
    <source>
        <dbReference type="EMBL" id="WLR42303.1"/>
    </source>
</evidence>
<sequence length="173" mass="20854">MKKKLEKRFSYLYTGEFISFVLFIVVSYPLNYLFMMRDQQLYSLYSFWLAFILLEFLLLQGTIYWYSKLKRLREEKNPITPGKVVRLLHRLKKVNVVIIIFTILAFLVDLIIWYPSLPLVGLAVALFVYIFAILEFINYFYIQLSYDNISDIKYLFKNKKLKKSCMSKDFKRV</sequence>
<name>A0ABY9JVK2_9BACI</name>
<gene>
    <name evidence="2" type="ORF">LC087_16525</name>
</gene>
<evidence type="ECO:0000256" key="1">
    <source>
        <dbReference type="SAM" id="Phobius"/>
    </source>
</evidence>
<keyword evidence="1" id="KW-0472">Membrane</keyword>
<protein>
    <submittedName>
        <fullName evidence="2">General stress protein</fullName>
    </submittedName>
</protein>